<protein>
    <submittedName>
        <fullName evidence="1">Uncharacterized protein</fullName>
    </submittedName>
</protein>
<dbReference type="EMBL" id="JBELPZ010000016">
    <property type="protein sequence ID" value="MFL9845456.1"/>
    <property type="molecule type" value="Genomic_DNA"/>
</dbReference>
<accession>A0ABW8YYR7</accession>
<reference evidence="1 2" key="1">
    <citation type="submission" date="2024-06" db="EMBL/GenBank/DDBJ databases">
        <authorList>
            <person name="Kaempfer P."/>
            <person name="Viver T."/>
        </authorList>
    </citation>
    <scope>NUCLEOTIDE SEQUENCE [LARGE SCALE GENOMIC DNA]</scope>
    <source>
        <strain evidence="1 2">ST-119</strain>
    </source>
</reference>
<evidence type="ECO:0000313" key="2">
    <source>
        <dbReference type="Proteomes" id="UP001629156"/>
    </source>
</evidence>
<keyword evidence="2" id="KW-1185">Reference proteome</keyword>
<sequence>MPDCTGHLTADITFDCANAPVGGIEQNVILINKDDIDVTTITTDATNDMVITNVSLKSGKTGYKLTGVKQSNGKAWELVKKENAPDKFKHTFSGVIFNPSAENKLQAANLAKGAKYVAVIEQVWKGTESKDAFEVLGLSSGLELSTMTNSSKENDNMIMFELASADGFEETTMPKTYLDGDYAATKTTFDALFVQA</sequence>
<dbReference type="RefSeq" id="WP_408085735.1">
    <property type="nucleotide sequence ID" value="NZ_JBELPZ010000016.1"/>
</dbReference>
<comment type="caution">
    <text evidence="1">The sequence shown here is derived from an EMBL/GenBank/DDBJ whole genome shotgun (WGS) entry which is preliminary data.</text>
</comment>
<gene>
    <name evidence="1" type="ORF">ABS766_13590</name>
</gene>
<dbReference type="Proteomes" id="UP001629156">
    <property type="component" value="Unassembled WGS sequence"/>
</dbReference>
<name>A0ABW8YYR7_9FLAO</name>
<proteinExistence type="predicted"/>
<evidence type="ECO:0000313" key="1">
    <source>
        <dbReference type="EMBL" id="MFL9845456.1"/>
    </source>
</evidence>
<organism evidence="1 2">
    <name type="scientific">Flavobacterium rhizosphaerae</name>
    <dbReference type="NCBI Taxonomy" id="3163298"/>
    <lineage>
        <taxon>Bacteria</taxon>
        <taxon>Pseudomonadati</taxon>
        <taxon>Bacteroidota</taxon>
        <taxon>Flavobacteriia</taxon>
        <taxon>Flavobacteriales</taxon>
        <taxon>Flavobacteriaceae</taxon>
        <taxon>Flavobacterium</taxon>
    </lineage>
</organism>